<accession>A0A9R0HW91</accession>
<reference evidence="2" key="1">
    <citation type="journal article" date="2021" name="Nat. Commun.">
        <title>Genomic analyses provide insights into spinach domestication and the genetic basis of agronomic traits.</title>
        <authorList>
            <person name="Cai X."/>
            <person name="Sun X."/>
            <person name="Xu C."/>
            <person name="Sun H."/>
            <person name="Wang X."/>
            <person name="Ge C."/>
            <person name="Zhang Z."/>
            <person name="Wang Q."/>
            <person name="Fei Z."/>
            <person name="Jiao C."/>
            <person name="Wang Q."/>
        </authorList>
    </citation>
    <scope>NUCLEOTIDE SEQUENCE [LARGE SCALE GENOMIC DNA]</scope>
    <source>
        <strain evidence="2">cv. Varoflay</strain>
    </source>
</reference>
<evidence type="ECO:0000259" key="1">
    <source>
        <dbReference type="PROSITE" id="PS51462"/>
    </source>
</evidence>
<protein>
    <submittedName>
        <fullName evidence="3">Nudix hydrolase 22, chloroplastic-like isoform X1</fullName>
    </submittedName>
</protein>
<dbReference type="PROSITE" id="PS51462">
    <property type="entry name" value="NUDIX"/>
    <property type="match status" value="1"/>
</dbReference>
<dbReference type="KEGG" id="soe:110777932"/>
<dbReference type="RefSeq" id="XP_021838201.1">
    <property type="nucleotide sequence ID" value="XM_021982509.2"/>
</dbReference>
<dbReference type="OrthoDB" id="206213at2759"/>
<dbReference type="InterPro" id="IPR000086">
    <property type="entry name" value="NUDIX_hydrolase_dom"/>
</dbReference>
<dbReference type="InterPro" id="IPR045121">
    <property type="entry name" value="CoAse"/>
</dbReference>
<keyword evidence="2" id="KW-1185">Reference proteome</keyword>
<dbReference type="InterPro" id="IPR015797">
    <property type="entry name" value="NUDIX_hydrolase-like_dom_sf"/>
</dbReference>
<reference evidence="3" key="2">
    <citation type="submission" date="2025-08" db="UniProtKB">
        <authorList>
            <consortium name="RefSeq"/>
        </authorList>
    </citation>
    <scope>IDENTIFICATION</scope>
    <source>
        <tissue evidence="3">Leaf</tissue>
    </source>
</reference>
<evidence type="ECO:0000313" key="2">
    <source>
        <dbReference type="Proteomes" id="UP000813463"/>
    </source>
</evidence>
<feature type="domain" description="Nudix hydrolase" evidence="1">
    <location>
        <begin position="49"/>
        <end position="150"/>
    </location>
</feature>
<dbReference type="SUPFAM" id="SSF55811">
    <property type="entry name" value="Nudix"/>
    <property type="match status" value="1"/>
</dbReference>
<proteinExistence type="predicted"/>
<dbReference type="Pfam" id="PF00293">
    <property type="entry name" value="NUDIX"/>
    <property type="match status" value="1"/>
</dbReference>
<gene>
    <name evidence="3" type="primary">LOC110777932</name>
</gene>
<dbReference type="GO" id="GO:0015938">
    <property type="term" value="P:coenzyme A catabolic process"/>
    <property type="evidence" value="ECO:0000318"/>
    <property type="project" value="GO_Central"/>
</dbReference>
<name>A0A9R0HW91_SPIOL</name>
<dbReference type="PANTHER" id="PTHR12992:SF41">
    <property type="entry name" value="NUDIX HYDROLASE 11"/>
    <property type="match status" value="1"/>
</dbReference>
<dbReference type="AlphaFoldDB" id="A0A9R0HW91"/>
<sequence length="150" mass="16334">MDDKNKASGSKTLSNLAQQLRLPQPYLSGKGFDATNIGGCDMPPKAHIDRSIAVLICIFDGDNVELRVILTQCSSTLSSHSGEVALPGGKLEEGDRDKIATALREENEENRLDPSLVDVVSILKSFSMKVSSNYAITWTSFQFVKVAFLI</sequence>
<organism evidence="2 3">
    <name type="scientific">Spinacia oleracea</name>
    <name type="common">Spinach</name>
    <dbReference type="NCBI Taxonomy" id="3562"/>
    <lineage>
        <taxon>Eukaryota</taxon>
        <taxon>Viridiplantae</taxon>
        <taxon>Streptophyta</taxon>
        <taxon>Embryophyta</taxon>
        <taxon>Tracheophyta</taxon>
        <taxon>Spermatophyta</taxon>
        <taxon>Magnoliopsida</taxon>
        <taxon>eudicotyledons</taxon>
        <taxon>Gunneridae</taxon>
        <taxon>Pentapetalae</taxon>
        <taxon>Caryophyllales</taxon>
        <taxon>Chenopodiaceae</taxon>
        <taxon>Chenopodioideae</taxon>
        <taxon>Anserineae</taxon>
        <taxon>Spinacia</taxon>
    </lineage>
</organism>
<dbReference type="GeneID" id="110777932"/>
<dbReference type="PANTHER" id="PTHR12992">
    <property type="entry name" value="NUDIX HYDROLASE"/>
    <property type="match status" value="1"/>
</dbReference>
<evidence type="ECO:0000313" key="3">
    <source>
        <dbReference type="RefSeq" id="XP_021838201.1"/>
    </source>
</evidence>
<dbReference type="GO" id="GO:0010945">
    <property type="term" value="F:coenzyme A diphosphatase activity"/>
    <property type="evidence" value="ECO:0007669"/>
    <property type="project" value="InterPro"/>
</dbReference>
<dbReference type="Gene3D" id="3.90.79.10">
    <property type="entry name" value="Nucleoside Triphosphate Pyrophosphohydrolase"/>
    <property type="match status" value="1"/>
</dbReference>
<dbReference type="Proteomes" id="UP000813463">
    <property type="component" value="Chromosome 2"/>
</dbReference>
<dbReference type="CDD" id="cd03426">
    <property type="entry name" value="NUDIX_CoAse_Nudt7"/>
    <property type="match status" value="1"/>
</dbReference>